<evidence type="ECO:0000313" key="2">
    <source>
        <dbReference type="Proteomes" id="UP000233551"/>
    </source>
</evidence>
<sequence>MTWQLIHQGTVGGARLGYGANPPATGPPGVVYGVRRRCLNGWWSVWSPSPVYPLLLSLPVSMFRNIETERESRRGLSNDYVEVLESGRSRALAFRNSLPMDSVPS</sequence>
<proteinExistence type="predicted"/>
<keyword evidence="2" id="KW-1185">Reference proteome</keyword>
<evidence type="ECO:0000313" key="1">
    <source>
        <dbReference type="EMBL" id="PKI48082.1"/>
    </source>
</evidence>
<dbReference type="Proteomes" id="UP000233551">
    <property type="component" value="Unassembled WGS sequence"/>
</dbReference>
<accession>A0A2I0IVQ8</accession>
<reference evidence="1 2" key="1">
    <citation type="submission" date="2017-11" db="EMBL/GenBank/DDBJ databases">
        <title>De-novo sequencing of pomegranate (Punica granatum L.) genome.</title>
        <authorList>
            <person name="Akparov Z."/>
            <person name="Amiraslanov A."/>
            <person name="Hajiyeva S."/>
            <person name="Abbasov M."/>
            <person name="Kaur K."/>
            <person name="Hamwieh A."/>
            <person name="Solovyev V."/>
            <person name="Salamov A."/>
            <person name="Braich B."/>
            <person name="Kosarev P."/>
            <person name="Mahmoud A."/>
            <person name="Hajiyev E."/>
            <person name="Babayeva S."/>
            <person name="Izzatullayeva V."/>
            <person name="Mammadov A."/>
            <person name="Mammadov A."/>
            <person name="Sharifova S."/>
            <person name="Ojaghi J."/>
            <person name="Eynullazada K."/>
            <person name="Bayramov B."/>
            <person name="Abdulazimova A."/>
            <person name="Shahmuradov I."/>
        </authorList>
    </citation>
    <scope>NUCLEOTIDE SEQUENCE [LARGE SCALE GENOMIC DNA]</scope>
    <source>
        <strain evidence="2">cv. AG2017</strain>
        <tissue evidence="1">Leaf</tissue>
    </source>
</reference>
<organism evidence="1 2">
    <name type="scientific">Punica granatum</name>
    <name type="common">Pomegranate</name>
    <dbReference type="NCBI Taxonomy" id="22663"/>
    <lineage>
        <taxon>Eukaryota</taxon>
        <taxon>Viridiplantae</taxon>
        <taxon>Streptophyta</taxon>
        <taxon>Embryophyta</taxon>
        <taxon>Tracheophyta</taxon>
        <taxon>Spermatophyta</taxon>
        <taxon>Magnoliopsida</taxon>
        <taxon>eudicotyledons</taxon>
        <taxon>Gunneridae</taxon>
        <taxon>Pentapetalae</taxon>
        <taxon>rosids</taxon>
        <taxon>malvids</taxon>
        <taxon>Myrtales</taxon>
        <taxon>Lythraceae</taxon>
        <taxon>Punica</taxon>
    </lineage>
</organism>
<dbReference type="AlphaFoldDB" id="A0A2I0IVQ8"/>
<protein>
    <submittedName>
        <fullName evidence="1">Uncharacterized protein</fullName>
    </submittedName>
</protein>
<comment type="caution">
    <text evidence="1">The sequence shown here is derived from an EMBL/GenBank/DDBJ whole genome shotgun (WGS) entry which is preliminary data.</text>
</comment>
<name>A0A2I0IVQ8_PUNGR</name>
<gene>
    <name evidence="1" type="ORF">CRG98_031526</name>
</gene>
<dbReference type="EMBL" id="PGOL01002435">
    <property type="protein sequence ID" value="PKI48082.1"/>
    <property type="molecule type" value="Genomic_DNA"/>
</dbReference>